<feature type="domain" description="SCP" evidence="1">
    <location>
        <begin position="1"/>
        <end position="145"/>
    </location>
</feature>
<dbReference type="InterPro" id="IPR035940">
    <property type="entry name" value="CAP_sf"/>
</dbReference>
<dbReference type="SMART" id="SM00198">
    <property type="entry name" value="SCP"/>
    <property type="match status" value="1"/>
</dbReference>
<dbReference type="Proteomes" id="UP000799767">
    <property type="component" value="Unassembled WGS sequence"/>
</dbReference>
<dbReference type="PANTHER" id="PTHR10334">
    <property type="entry name" value="CYSTEINE-RICH SECRETORY PROTEIN-RELATED"/>
    <property type="match status" value="1"/>
</dbReference>
<dbReference type="RefSeq" id="XP_033588805.1">
    <property type="nucleotide sequence ID" value="XM_033730224.1"/>
</dbReference>
<sequence>NYIPTLLKQHNIHRANHSAADVVWNSTLADIATQIAQSCTFAHQSIDGGGYGQNIAAGVPASNIAAVVTNLWYDGEFNSFLPSYYGQANPPNFYAWGHFSQVVWKATSEIGCGTVYCSKGLGGVGSDVPPWFTVCNYRGPGNVGGLYGKNIGKPLGHPNV</sequence>
<keyword evidence="3" id="KW-1185">Reference proteome</keyword>
<dbReference type="InterPro" id="IPR018244">
    <property type="entry name" value="Allrgn_V5/Tpx1_CS"/>
</dbReference>
<dbReference type="PROSITE" id="PS01009">
    <property type="entry name" value="CRISP_1"/>
    <property type="match status" value="1"/>
</dbReference>
<dbReference type="InterPro" id="IPR002413">
    <property type="entry name" value="V5_allergen-like"/>
</dbReference>
<accession>A0A6A6PQL7</accession>
<evidence type="ECO:0000259" key="1">
    <source>
        <dbReference type="SMART" id="SM00198"/>
    </source>
</evidence>
<dbReference type="Gene3D" id="3.40.33.10">
    <property type="entry name" value="CAP"/>
    <property type="match status" value="1"/>
</dbReference>
<reference evidence="2" key="1">
    <citation type="journal article" date="2020" name="Stud. Mycol.">
        <title>101 Dothideomycetes genomes: a test case for predicting lifestyles and emergence of pathogens.</title>
        <authorList>
            <person name="Haridas S."/>
            <person name="Albert R."/>
            <person name="Binder M."/>
            <person name="Bloem J."/>
            <person name="Labutti K."/>
            <person name="Salamov A."/>
            <person name="Andreopoulos B."/>
            <person name="Baker S."/>
            <person name="Barry K."/>
            <person name="Bills G."/>
            <person name="Bluhm B."/>
            <person name="Cannon C."/>
            <person name="Castanera R."/>
            <person name="Culley D."/>
            <person name="Daum C."/>
            <person name="Ezra D."/>
            <person name="Gonzalez J."/>
            <person name="Henrissat B."/>
            <person name="Kuo A."/>
            <person name="Liang C."/>
            <person name="Lipzen A."/>
            <person name="Lutzoni F."/>
            <person name="Magnuson J."/>
            <person name="Mondo S."/>
            <person name="Nolan M."/>
            <person name="Ohm R."/>
            <person name="Pangilinan J."/>
            <person name="Park H.-J."/>
            <person name="Ramirez L."/>
            <person name="Alfaro M."/>
            <person name="Sun H."/>
            <person name="Tritt A."/>
            <person name="Yoshinaga Y."/>
            <person name="Zwiers L.-H."/>
            <person name="Turgeon B."/>
            <person name="Goodwin S."/>
            <person name="Spatafora J."/>
            <person name="Crous P."/>
            <person name="Grigoriev I."/>
        </authorList>
    </citation>
    <scope>NUCLEOTIDE SEQUENCE</scope>
    <source>
        <strain evidence="2">CBS 113389</strain>
    </source>
</reference>
<evidence type="ECO:0000313" key="3">
    <source>
        <dbReference type="Proteomes" id="UP000799767"/>
    </source>
</evidence>
<feature type="non-terminal residue" evidence="2">
    <location>
        <position position="160"/>
    </location>
</feature>
<dbReference type="SUPFAM" id="SSF55797">
    <property type="entry name" value="PR-1-like"/>
    <property type="match status" value="1"/>
</dbReference>
<protein>
    <submittedName>
        <fullName evidence="2">CAP domain-containing protein</fullName>
    </submittedName>
</protein>
<dbReference type="PRINTS" id="PR00838">
    <property type="entry name" value="V5ALLERGEN"/>
</dbReference>
<dbReference type="InterPro" id="IPR014044">
    <property type="entry name" value="CAP_dom"/>
</dbReference>
<dbReference type="GeneID" id="54471226"/>
<dbReference type="OrthoDB" id="337038at2759"/>
<dbReference type="Pfam" id="PF00188">
    <property type="entry name" value="CAP"/>
    <property type="match status" value="1"/>
</dbReference>
<feature type="non-terminal residue" evidence="2">
    <location>
        <position position="1"/>
    </location>
</feature>
<dbReference type="FunFam" id="3.40.33.10:FF:000018">
    <property type="entry name" value="SCP-like extracellular protein, putative"/>
    <property type="match status" value="1"/>
</dbReference>
<evidence type="ECO:0000313" key="2">
    <source>
        <dbReference type="EMBL" id="KAF2482235.1"/>
    </source>
</evidence>
<gene>
    <name evidence="2" type="ORF">BDY17DRAFT_231610</name>
</gene>
<dbReference type="PRINTS" id="PR00837">
    <property type="entry name" value="V5TPXLIKE"/>
</dbReference>
<dbReference type="GO" id="GO:0005576">
    <property type="term" value="C:extracellular region"/>
    <property type="evidence" value="ECO:0007669"/>
    <property type="project" value="InterPro"/>
</dbReference>
<dbReference type="AlphaFoldDB" id="A0A6A6PQL7"/>
<name>A0A6A6PQL7_9PEZI</name>
<dbReference type="EMBL" id="MU001636">
    <property type="protein sequence ID" value="KAF2482235.1"/>
    <property type="molecule type" value="Genomic_DNA"/>
</dbReference>
<dbReference type="InterPro" id="IPR001283">
    <property type="entry name" value="CRISP-related"/>
</dbReference>
<organism evidence="2 3">
    <name type="scientific">Neohortaea acidophila</name>
    <dbReference type="NCBI Taxonomy" id="245834"/>
    <lineage>
        <taxon>Eukaryota</taxon>
        <taxon>Fungi</taxon>
        <taxon>Dikarya</taxon>
        <taxon>Ascomycota</taxon>
        <taxon>Pezizomycotina</taxon>
        <taxon>Dothideomycetes</taxon>
        <taxon>Dothideomycetidae</taxon>
        <taxon>Mycosphaerellales</taxon>
        <taxon>Teratosphaeriaceae</taxon>
        <taxon>Neohortaea</taxon>
    </lineage>
</organism>
<proteinExistence type="predicted"/>